<accession>A0A1E7U2H2</accession>
<dbReference type="KEGG" id="vbo:CKY39_25430"/>
<organism evidence="1 3">
    <name type="scientific">Variovorax boronicumulans</name>
    <dbReference type="NCBI Taxonomy" id="436515"/>
    <lineage>
        <taxon>Bacteria</taxon>
        <taxon>Pseudomonadati</taxon>
        <taxon>Pseudomonadota</taxon>
        <taxon>Betaproteobacteria</taxon>
        <taxon>Burkholderiales</taxon>
        <taxon>Comamonadaceae</taxon>
        <taxon>Variovorax</taxon>
    </lineage>
</organism>
<protein>
    <submittedName>
        <fullName evidence="1">DUF3579 domain-containing protein</fullName>
    </submittedName>
</protein>
<dbReference type="Gene3D" id="3.30.70.2340">
    <property type="entry name" value="Uncharacterised protein PF12112 family, DUF3579"/>
    <property type="match status" value="1"/>
</dbReference>
<sequence length="112" mass="12274">MISPNAKEIFIQGITHDGRTFRPSDWAERLAGVMCSFRPGGAYPGSHLSYSPWCIPTTINGVKCVVVNRALRDAEPMAWDFCVNFAKDNNLQVAEACLVPDPADTPPPPKKT</sequence>
<dbReference type="InterPro" id="IPR021969">
    <property type="entry name" value="DUF3579"/>
</dbReference>
<dbReference type="STRING" id="436515.GCA_001752345_05274"/>
<reference evidence="1 3" key="1">
    <citation type="submission" date="2017-09" db="EMBL/GenBank/DDBJ databases">
        <title>The diverse metabolic capabilities of V. boronicumulans make it an excellent choice for continued studies on novel biodegradation.</title>
        <authorList>
            <person name="Sun S."/>
        </authorList>
    </citation>
    <scope>NUCLEOTIDE SEQUENCE [LARGE SCALE GENOMIC DNA]</scope>
    <source>
        <strain evidence="1 3">J1</strain>
    </source>
</reference>
<dbReference type="Proteomes" id="UP000217154">
    <property type="component" value="Chromosome"/>
</dbReference>
<gene>
    <name evidence="1" type="ORF">CKY39_25430</name>
    <name evidence="2" type="ORF">J2W25_003640</name>
</gene>
<dbReference type="OrthoDB" id="9814727at2"/>
<dbReference type="Pfam" id="PF12112">
    <property type="entry name" value="DUF3579"/>
    <property type="match status" value="1"/>
</dbReference>
<reference evidence="2" key="2">
    <citation type="submission" date="2023-07" db="EMBL/GenBank/DDBJ databases">
        <title>Sorghum-associated microbial communities from plants grown in Nebraska, USA.</title>
        <authorList>
            <person name="Schachtman D."/>
        </authorList>
    </citation>
    <scope>NUCLEOTIDE SEQUENCE</scope>
    <source>
        <strain evidence="2">DS2795</strain>
    </source>
</reference>
<dbReference type="EMBL" id="JAUSRR010000006">
    <property type="protein sequence ID" value="MDP9924604.1"/>
    <property type="molecule type" value="Genomic_DNA"/>
</dbReference>
<dbReference type="Proteomes" id="UP001244295">
    <property type="component" value="Unassembled WGS sequence"/>
</dbReference>
<evidence type="ECO:0000313" key="2">
    <source>
        <dbReference type="EMBL" id="MDP9924604.1"/>
    </source>
</evidence>
<evidence type="ECO:0000313" key="3">
    <source>
        <dbReference type="Proteomes" id="UP000217154"/>
    </source>
</evidence>
<proteinExistence type="predicted"/>
<dbReference type="EMBL" id="CP023284">
    <property type="protein sequence ID" value="ATA56205.1"/>
    <property type="molecule type" value="Genomic_DNA"/>
</dbReference>
<dbReference type="AlphaFoldDB" id="A0A1E7U2H2"/>
<name>A0A1E7U2H2_9BURK</name>
<evidence type="ECO:0000313" key="1">
    <source>
        <dbReference type="EMBL" id="ATA56205.1"/>
    </source>
</evidence>
<dbReference type="RefSeq" id="WP_062477206.1">
    <property type="nucleotide sequence ID" value="NZ_BKDI01000002.1"/>
</dbReference>